<dbReference type="OrthoDB" id="9801429at2"/>
<name>G5ID33_9FIRM</name>
<keyword evidence="3" id="KW-1185">Reference proteome</keyword>
<feature type="domain" description="AbiEi antitoxin N-terminal" evidence="1">
    <location>
        <begin position="13"/>
        <end position="53"/>
    </location>
</feature>
<reference evidence="2 3" key="1">
    <citation type="submission" date="2011-08" db="EMBL/GenBank/DDBJ databases">
        <title>The Genome Sequence of Clostridium hathewayi WAL-18680.</title>
        <authorList>
            <consortium name="The Broad Institute Genome Sequencing Platform"/>
            <person name="Earl A."/>
            <person name="Ward D."/>
            <person name="Feldgarden M."/>
            <person name="Gevers D."/>
            <person name="Finegold S.M."/>
            <person name="Summanen P.H."/>
            <person name="Molitoris D.R."/>
            <person name="Song M."/>
            <person name="Daigneault M."/>
            <person name="Allen-Vercoe E."/>
            <person name="Young S.K."/>
            <person name="Zeng Q."/>
            <person name="Gargeya S."/>
            <person name="Fitzgerald M."/>
            <person name="Haas B."/>
            <person name="Abouelleil A."/>
            <person name="Alvarado L."/>
            <person name="Arachchi H.M."/>
            <person name="Berlin A."/>
            <person name="Brown A."/>
            <person name="Chapman S.B."/>
            <person name="Chen Z."/>
            <person name="Dunbar C."/>
            <person name="Freedman E."/>
            <person name="Gearin G."/>
            <person name="Gellesch M."/>
            <person name="Goldberg J."/>
            <person name="Griggs A."/>
            <person name="Gujja S."/>
            <person name="Heiman D."/>
            <person name="Howarth C."/>
            <person name="Larson L."/>
            <person name="Lui A."/>
            <person name="MacDonald P.J.P."/>
            <person name="Montmayeur A."/>
            <person name="Murphy C."/>
            <person name="Neiman D."/>
            <person name="Pearson M."/>
            <person name="Priest M."/>
            <person name="Roberts A."/>
            <person name="Saif S."/>
            <person name="Shea T."/>
            <person name="Shenoy N."/>
            <person name="Sisk P."/>
            <person name="Stolte C."/>
            <person name="Sykes S."/>
            <person name="Wortman J."/>
            <person name="Nusbaum C."/>
            <person name="Birren B."/>
        </authorList>
    </citation>
    <scope>NUCLEOTIDE SEQUENCE [LARGE SCALE GENOMIC DNA]</scope>
    <source>
        <strain evidence="2 3">WAL-18680</strain>
    </source>
</reference>
<dbReference type="PATRIC" id="fig|742737.3.peg.1420"/>
<evidence type="ECO:0000259" key="1">
    <source>
        <dbReference type="Pfam" id="PF13338"/>
    </source>
</evidence>
<dbReference type="HOGENOM" id="CLU_089333_1_2_9"/>
<gene>
    <name evidence="2" type="ORF">HMPREF9473_01407</name>
</gene>
<dbReference type="EMBL" id="ADLN01000014">
    <property type="protein sequence ID" value="EHI60598.1"/>
    <property type="molecule type" value="Genomic_DNA"/>
</dbReference>
<comment type="caution">
    <text evidence="2">The sequence shown here is derived from an EMBL/GenBank/DDBJ whole genome shotgun (WGS) entry which is preliminary data.</text>
</comment>
<organism evidence="2 3">
    <name type="scientific">Hungatella hathewayi WAL-18680</name>
    <dbReference type="NCBI Taxonomy" id="742737"/>
    <lineage>
        <taxon>Bacteria</taxon>
        <taxon>Bacillati</taxon>
        <taxon>Bacillota</taxon>
        <taxon>Clostridia</taxon>
        <taxon>Lachnospirales</taxon>
        <taxon>Lachnospiraceae</taxon>
        <taxon>Hungatella</taxon>
    </lineage>
</organism>
<dbReference type="InterPro" id="IPR025159">
    <property type="entry name" value="AbiEi_N"/>
</dbReference>
<evidence type="ECO:0000313" key="2">
    <source>
        <dbReference type="EMBL" id="EHI60598.1"/>
    </source>
</evidence>
<dbReference type="AlphaFoldDB" id="G5ID33"/>
<sequence>MTKQKIIEDISNKNNGTVRLAELIEAGISRQYCLEYLKNKEYEKIARGIYLSPDAWGDDFYVIHLKYHKAVFSHETALYLLELADREPVKYTVTLPHGYKVDVLTKSGIMVYTSIAERYQVGIRQILTPGGHMVPCYDAERTICDVFRSEIDAQDKQVAVKEYLKENKNIPKLMEYAKIFRVDKKIKQYLEALL</sequence>
<evidence type="ECO:0000313" key="3">
    <source>
        <dbReference type="Proteomes" id="UP000005384"/>
    </source>
</evidence>
<dbReference type="Proteomes" id="UP000005384">
    <property type="component" value="Unassembled WGS sequence"/>
</dbReference>
<dbReference type="RefSeq" id="WP_006779391.1">
    <property type="nucleotide sequence ID" value="NZ_CP040506.1"/>
</dbReference>
<proteinExistence type="predicted"/>
<protein>
    <recommendedName>
        <fullName evidence="1">AbiEi antitoxin N-terminal domain-containing protein</fullName>
    </recommendedName>
</protein>
<accession>G5ID33</accession>
<dbReference type="Pfam" id="PF13338">
    <property type="entry name" value="AbiEi_4"/>
    <property type="match status" value="1"/>
</dbReference>